<dbReference type="NCBIfam" id="TIGR03931">
    <property type="entry name" value="T7SS_Rv3446c"/>
    <property type="match status" value="1"/>
</dbReference>
<evidence type="ECO:0000313" key="9">
    <source>
        <dbReference type="Proteomes" id="UP000520767"/>
    </source>
</evidence>
<feature type="transmembrane region" description="Helical" evidence="7">
    <location>
        <begin position="407"/>
        <end position="428"/>
    </location>
</feature>
<accession>A0A7W7VJ64</accession>
<dbReference type="PRINTS" id="PR00301">
    <property type="entry name" value="HEATSHOCK70"/>
</dbReference>
<evidence type="ECO:0000256" key="4">
    <source>
        <dbReference type="ARBA" id="ARBA00023016"/>
    </source>
</evidence>
<evidence type="ECO:0000256" key="6">
    <source>
        <dbReference type="SAM" id="MobiDB-lite"/>
    </source>
</evidence>
<dbReference type="RefSeq" id="WP_221464888.1">
    <property type="nucleotide sequence ID" value="NZ_JACHJQ010000011.1"/>
</dbReference>
<reference evidence="8 9" key="1">
    <citation type="submission" date="2020-08" db="EMBL/GenBank/DDBJ databases">
        <title>Genomic Encyclopedia of Type Strains, Phase III (KMG-III): the genomes of soil and plant-associated and newly described type strains.</title>
        <authorList>
            <person name="Whitman W."/>
        </authorList>
    </citation>
    <scope>NUCLEOTIDE SEQUENCE [LARGE SCALE GENOMIC DNA]</scope>
    <source>
        <strain evidence="8 9">CECT 8960</strain>
    </source>
</reference>
<feature type="compositionally biased region" description="Pro residues" evidence="6">
    <location>
        <begin position="384"/>
        <end position="400"/>
    </location>
</feature>
<keyword evidence="3" id="KW-0067">ATP-binding</keyword>
<organism evidence="8 9">
    <name type="scientific">Actinophytocola algeriensis</name>
    <dbReference type="NCBI Taxonomy" id="1768010"/>
    <lineage>
        <taxon>Bacteria</taxon>
        <taxon>Bacillati</taxon>
        <taxon>Actinomycetota</taxon>
        <taxon>Actinomycetes</taxon>
        <taxon>Pseudonocardiales</taxon>
        <taxon>Pseudonocardiaceae</taxon>
    </lineage>
</organism>
<dbReference type="PROSITE" id="PS01036">
    <property type="entry name" value="HSP70_3"/>
    <property type="match status" value="1"/>
</dbReference>
<sequence>MRVAVDFGTSSTCVAIAVPGREPQVVTFDGQPLLPSAVYAGPDGRVFVGPEADRQAAIDPSRYEPHPKRRIDETELLLGASVVMVRDVVRAVLRRAVDEARRVGGGGAVDQLVLTHPADWGGIRTRVLRQAGNGLAGRIVLVPEPVAAAVFHAARFPAEGGRGAALAVLDLGGGTVDVSVVRGGHPAYEVLATRGDHTFGGADVDQLLLDHVGSVVSATDPDGWRTLVEGRELADRRRRRVIHQDVQGAKESLSRHTYTDVPMPPPFPDVHVTRPDLERLITAPVDRAARLTAATIAEAGLDPAGLAGIFLVGGSSRIPLVSRLVHQRCGVVPTTLDQPETVVARGALLAVAPTATQDTPGSGVVLVPRDQQQTRRLAPAHRPVAPPRPSAVLPPPPAPPSSRRTQLLVVGGTAALLAAVASVVVVLLGDNRTEHNPKGSAATTQPSRVIAQYEYQFALPDGWVQTGGEAAKLRTEIKPAEAKTGDDVVFVEEIRLSFDSTQDRARAVDKLRGDFQAAGAAFSGFDAAATFAGRDVIHYRQSLPNKDATVDWYVLFEGRTQVSIGCQSANGGTRADAVATACETIVRTVTITE</sequence>
<comment type="caution">
    <text evidence="8">The sequence shown here is derived from an EMBL/GenBank/DDBJ whole genome shotgun (WGS) entry which is preliminary data.</text>
</comment>
<comment type="similarity">
    <text evidence="1">Belongs to the heat shock protein 70 family.</text>
</comment>
<keyword evidence="7" id="KW-0472">Membrane</keyword>
<evidence type="ECO:0000313" key="8">
    <source>
        <dbReference type="EMBL" id="MBB4912029.1"/>
    </source>
</evidence>
<evidence type="ECO:0000256" key="1">
    <source>
        <dbReference type="ARBA" id="ARBA00007381"/>
    </source>
</evidence>
<evidence type="ECO:0000256" key="7">
    <source>
        <dbReference type="SAM" id="Phobius"/>
    </source>
</evidence>
<keyword evidence="2" id="KW-0547">Nucleotide-binding</keyword>
<dbReference type="PROSITE" id="PS00329">
    <property type="entry name" value="HSP70_2"/>
    <property type="match status" value="1"/>
</dbReference>
<dbReference type="GO" id="GO:0005524">
    <property type="term" value="F:ATP binding"/>
    <property type="evidence" value="ECO:0007669"/>
    <property type="project" value="UniProtKB-KW"/>
</dbReference>
<dbReference type="InterPro" id="IPR043129">
    <property type="entry name" value="ATPase_NBD"/>
</dbReference>
<dbReference type="InterPro" id="IPR018181">
    <property type="entry name" value="Heat_shock_70_CS"/>
</dbReference>
<dbReference type="SUPFAM" id="SSF53067">
    <property type="entry name" value="Actin-like ATPase domain"/>
    <property type="match status" value="2"/>
</dbReference>
<feature type="region of interest" description="Disordered" evidence="6">
    <location>
        <begin position="372"/>
        <end position="404"/>
    </location>
</feature>
<evidence type="ECO:0000256" key="2">
    <source>
        <dbReference type="ARBA" id="ARBA00022741"/>
    </source>
</evidence>
<dbReference type="InterPro" id="IPR023840">
    <property type="entry name" value="T7SS_Rv3446c"/>
</dbReference>
<keyword evidence="7" id="KW-0812">Transmembrane</keyword>
<keyword evidence="7" id="KW-1133">Transmembrane helix</keyword>
<dbReference type="PANTHER" id="PTHR42749:SF1">
    <property type="entry name" value="CELL SHAPE-DETERMINING PROTEIN MREB"/>
    <property type="match status" value="1"/>
</dbReference>
<dbReference type="AlphaFoldDB" id="A0A7W7VJ64"/>
<evidence type="ECO:0000256" key="5">
    <source>
        <dbReference type="ARBA" id="ARBA00023186"/>
    </source>
</evidence>
<proteinExistence type="inferred from homology"/>
<dbReference type="Proteomes" id="UP000520767">
    <property type="component" value="Unassembled WGS sequence"/>
</dbReference>
<dbReference type="Gene3D" id="3.90.640.10">
    <property type="entry name" value="Actin, Chain A, domain 4"/>
    <property type="match status" value="1"/>
</dbReference>
<evidence type="ECO:0000256" key="3">
    <source>
        <dbReference type="ARBA" id="ARBA00022840"/>
    </source>
</evidence>
<protein>
    <submittedName>
        <fullName evidence="8">Type VII secretion-associated protein (TIGR03931 family)</fullName>
    </submittedName>
</protein>
<dbReference type="PANTHER" id="PTHR42749">
    <property type="entry name" value="CELL SHAPE-DETERMINING PROTEIN MREB"/>
    <property type="match status" value="1"/>
</dbReference>
<name>A0A7W7VJ64_9PSEU</name>
<keyword evidence="9" id="KW-1185">Reference proteome</keyword>
<gene>
    <name evidence="8" type="ORF">FHR82_008300</name>
</gene>
<dbReference type="Gene3D" id="3.30.420.40">
    <property type="match status" value="2"/>
</dbReference>
<dbReference type="Pfam" id="PF00012">
    <property type="entry name" value="HSP70"/>
    <property type="match status" value="1"/>
</dbReference>
<keyword evidence="4" id="KW-0346">Stress response</keyword>
<keyword evidence="5" id="KW-0143">Chaperone</keyword>
<dbReference type="GO" id="GO:0140662">
    <property type="term" value="F:ATP-dependent protein folding chaperone"/>
    <property type="evidence" value="ECO:0007669"/>
    <property type="project" value="InterPro"/>
</dbReference>
<dbReference type="EMBL" id="JACHJQ010000011">
    <property type="protein sequence ID" value="MBB4912029.1"/>
    <property type="molecule type" value="Genomic_DNA"/>
</dbReference>
<dbReference type="InterPro" id="IPR013126">
    <property type="entry name" value="Hsp_70_fam"/>
</dbReference>